<name>A0A7G3ZGN9_9SACH</name>
<sequence>MAQQRLTSQVLYATFVACLGSMQYGYHIAELNAPQQVMSCSEFRIPQEDLPYDKTWLGRHNLVQCVPLDDEQFGVVTAMFSVGGIAGSYYAGGLADRFGRRTVAFYTSLIGLLGSLLLFASNSYRALITGRIIVGVASGASIVVTPLLINEIAPAAWRGALGSLNQLFINLGILLTQALALRFANSYRWRWLLFTGAVVAAANFLLLFRISESPKWLTLQGRTADAESALRRLRGGASYPETHQEVQEWQRELPDPEAHQHQQQRGPTLWQYVRDPVYRKPRNVIIATLTGQQFCGINSIVFYGVKVIGQLLPEHAIQVNFAVSILNVLMTLVASLVIDRFGPKRLLQWSTGVMSAMSLCISIGITSRRAALLVVATLVYIGAFALGLGPVPFLLIGQISAPQDAATAQSFGTICNWLATAFVAYGFPIANGMLGGYVYLVFAAVALAFAVYAQRRIPDTRRAGYEQMWAEY</sequence>
<evidence type="ECO:0000256" key="6">
    <source>
        <dbReference type="ARBA" id="ARBA00023136"/>
    </source>
</evidence>
<dbReference type="PANTHER" id="PTHR23503">
    <property type="entry name" value="SOLUTE CARRIER FAMILY 2"/>
    <property type="match status" value="1"/>
</dbReference>
<feature type="transmembrane region" description="Helical" evidence="8">
    <location>
        <begin position="317"/>
        <end position="339"/>
    </location>
</feature>
<dbReference type="InterPro" id="IPR005828">
    <property type="entry name" value="MFS_sugar_transport-like"/>
</dbReference>
<evidence type="ECO:0000256" key="5">
    <source>
        <dbReference type="ARBA" id="ARBA00022989"/>
    </source>
</evidence>
<feature type="domain" description="Major facilitator superfamily (MFS) profile" evidence="9">
    <location>
        <begin position="13"/>
        <end position="461"/>
    </location>
</feature>
<feature type="transmembrane region" description="Helical" evidence="8">
    <location>
        <begin position="73"/>
        <end position="91"/>
    </location>
</feature>
<feature type="transmembrane region" description="Helical" evidence="8">
    <location>
        <begin position="346"/>
        <end position="365"/>
    </location>
</feature>
<keyword evidence="4 8" id="KW-0812">Transmembrane</keyword>
<dbReference type="GeneID" id="59325842"/>
<dbReference type="GO" id="GO:0015149">
    <property type="term" value="F:hexose transmembrane transporter activity"/>
    <property type="evidence" value="ECO:0007669"/>
    <property type="project" value="TreeGrafter"/>
</dbReference>
<keyword evidence="5 8" id="KW-1133">Transmembrane helix</keyword>
<dbReference type="PRINTS" id="PR00171">
    <property type="entry name" value="SUGRTRNSPORT"/>
</dbReference>
<dbReference type="GO" id="GO:0016020">
    <property type="term" value="C:membrane"/>
    <property type="evidence" value="ECO:0007669"/>
    <property type="project" value="UniProtKB-SubCell"/>
</dbReference>
<evidence type="ECO:0000256" key="1">
    <source>
        <dbReference type="ARBA" id="ARBA00004141"/>
    </source>
</evidence>
<evidence type="ECO:0000256" key="2">
    <source>
        <dbReference type="ARBA" id="ARBA00010992"/>
    </source>
</evidence>
<dbReference type="KEGG" id="tgb:HG536_0D01970"/>
<feature type="transmembrane region" description="Helical" evidence="8">
    <location>
        <begin position="12"/>
        <end position="29"/>
    </location>
</feature>
<keyword evidence="6 8" id="KW-0472">Membrane</keyword>
<keyword evidence="3 7" id="KW-0813">Transport</keyword>
<feature type="transmembrane region" description="Helical" evidence="8">
    <location>
        <begin position="408"/>
        <end position="430"/>
    </location>
</feature>
<dbReference type="InterPro" id="IPR020846">
    <property type="entry name" value="MFS_dom"/>
</dbReference>
<reference evidence="10 11" key="1">
    <citation type="submission" date="2020-06" db="EMBL/GenBank/DDBJ databases">
        <title>The yeast mating-type switching endonuclease HO is a domesticated member of an unorthodox homing genetic element family.</title>
        <authorList>
            <person name="Coughlan A.Y."/>
            <person name="Lombardi L."/>
            <person name="Braun-Galleani S."/>
            <person name="Martos A.R."/>
            <person name="Galeote V."/>
            <person name="Bigey F."/>
            <person name="Dequin S."/>
            <person name="Byrne K.P."/>
            <person name="Wolfe K.H."/>
        </authorList>
    </citation>
    <scope>NUCLEOTIDE SEQUENCE [LARGE SCALE GENOMIC DNA]</scope>
    <source>
        <strain evidence="10 11">CBS764</strain>
    </source>
</reference>
<feature type="transmembrane region" description="Helical" evidence="8">
    <location>
        <begin position="161"/>
        <end position="183"/>
    </location>
</feature>
<dbReference type="SUPFAM" id="SSF103473">
    <property type="entry name" value="MFS general substrate transporter"/>
    <property type="match status" value="1"/>
</dbReference>
<evidence type="ECO:0000256" key="4">
    <source>
        <dbReference type="ARBA" id="ARBA00022692"/>
    </source>
</evidence>
<dbReference type="InterPro" id="IPR003663">
    <property type="entry name" value="Sugar/inositol_transpt"/>
</dbReference>
<evidence type="ECO:0000256" key="8">
    <source>
        <dbReference type="SAM" id="Phobius"/>
    </source>
</evidence>
<dbReference type="Pfam" id="PF00083">
    <property type="entry name" value="Sugar_tr"/>
    <property type="match status" value="1"/>
</dbReference>
<dbReference type="Gene3D" id="1.20.1250.20">
    <property type="entry name" value="MFS general substrate transporter like domains"/>
    <property type="match status" value="1"/>
</dbReference>
<dbReference type="OrthoDB" id="4540492at2759"/>
<dbReference type="PANTHER" id="PTHR23503:SF8">
    <property type="entry name" value="FACILITATED GLUCOSE TRANSPORTER PROTEIN 1"/>
    <property type="match status" value="1"/>
</dbReference>
<dbReference type="AlphaFoldDB" id="A0A7G3ZGN9"/>
<organism evidence="10 11">
    <name type="scientific">Torulaspora globosa</name>
    <dbReference type="NCBI Taxonomy" id="48254"/>
    <lineage>
        <taxon>Eukaryota</taxon>
        <taxon>Fungi</taxon>
        <taxon>Dikarya</taxon>
        <taxon>Ascomycota</taxon>
        <taxon>Saccharomycotina</taxon>
        <taxon>Saccharomycetes</taxon>
        <taxon>Saccharomycetales</taxon>
        <taxon>Saccharomycetaceae</taxon>
        <taxon>Torulaspora</taxon>
    </lineage>
</organism>
<dbReference type="RefSeq" id="XP_037139349.1">
    <property type="nucleotide sequence ID" value="XM_037283453.1"/>
</dbReference>
<dbReference type="PROSITE" id="PS00216">
    <property type="entry name" value="SUGAR_TRANSPORT_1"/>
    <property type="match status" value="1"/>
</dbReference>
<dbReference type="InterPro" id="IPR005829">
    <property type="entry name" value="Sugar_transporter_CS"/>
</dbReference>
<comment type="similarity">
    <text evidence="2 7">Belongs to the major facilitator superfamily. Sugar transporter (TC 2.A.1.1) family.</text>
</comment>
<proteinExistence type="inferred from homology"/>
<dbReference type="PROSITE" id="PS00217">
    <property type="entry name" value="SUGAR_TRANSPORT_2"/>
    <property type="match status" value="1"/>
</dbReference>
<feature type="transmembrane region" description="Helical" evidence="8">
    <location>
        <begin position="103"/>
        <end position="120"/>
    </location>
</feature>
<feature type="transmembrane region" description="Helical" evidence="8">
    <location>
        <begin position="284"/>
        <end position="305"/>
    </location>
</feature>
<gene>
    <name evidence="10" type="ORF">HG536_0D01970</name>
</gene>
<evidence type="ECO:0000259" key="9">
    <source>
        <dbReference type="PROSITE" id="PS50850"/>
    </source>
</evidence>
<feature type="transmembrane region" description="Helical" evidence="8">
    <location>
        <begin position="189"/>
        <end position="208"/>
    </location>
</feature>
<feature type="transmembrane region" description="Helical" evidence="8">
    <location>
        <begin position="371"/>
        <end position="396"/>
    </location>
</feature>
<evidence type="ECO:0000256" key="7">
    <source>
        <dbReference type="RuleBase" id="RU003346"/>
    </source>
</evidence>
<dbReference type="EMBL" id="CP059249">
    <property type="protein sequence ID" value="QLL32675.1"/>
    <property type="molecule type" value="Genomic_DNA"/>
</dbReference>
<evidence type="ECO:0000256" key="3">
    <source>
        <dbReference type="ARBA" id="ARBA00022448"/>
    </source>
</evidence>
<evidence type="ECO:0000313" key="11">
    <source>
        <dbReference type="Proteomes" id="UP000515788"/>
    </source>
</evidence>
<feature type="transmembrane region" description="Helical" evidence="8">
    <location>
        <begin position="436"/>
        <end position="453"/>
    </location>
</feature>
<protein>
    <recommendedName>
        <fullName evidence="9">Major facilitator superfamily (MFS) profile domain-containing protein</fullName>
    </recommendedName>
</protein>
<accession>A0A7G3ZGN9</accession>
<feature type="transmembrane region" description="Helical" evidence="8">
    <location>
        <begin position="126"/>
        <end position="149"/>
    </location>
</feature>
<evidence type="ECO:0000313" key="10">
    <source>
        <dbReference type="EMBL" id="QLL32675.1"/>
    </source>
</evidence>
<dbReference type="Proteomes" id="UP000515788">
    <property type="component" value="Chromosome 4"/>
</dbReference>
<dbReference type="InterPro" id="IPR036259">
    <property type="entry name" value="MFS_trans_sf"/>
</dbReference>
<dbReference type="NCBIfam" id="TIGR00879">
    <property type="entry name" value="SP"/>
    <property type="match status" value="1"/>
</dbReference>
<dbReference type="PROSITE" id="PS51257">
    <property type="entry name" value="PROKAR_LIPOPROTEIN"/>
    <property type="match status" value="1"/>
</dbReference>
<comment type="subcellular location">
    <subcellularLocation>
        <location evidence="1">Membrane</location>
        <topology evidence="1">Multi-pass membrane protein</topology>
    </subcellularLocation>
</comment>
<dbReference type="InterPro" id="IPR045263">
    <property type="entry name" value="GLUT"/>
</dbReference>
<keyword evidence="11" id="KW-1185">Reference proteome</keyword>
<dbReference type="PROSITE" id="PS50850">
    <property type="entry name" value="MFS"/>
    <property type="match status" value="1"/>
</dbReference>